<dbReference type="Gene3D" id="1.20.1250.20">
    <property type="entry name" value="MFS general substrate transporter like domains"/>
    <property type="match status" value="2"/>
</dbReference>
<dbReference type="InterPro" id="IPR036259">
    <property type="entry name" value="MFS_trans_sf"/>
</dbReference>
<dbReference type="EMBL" id="JAVUPU010000009">
    <property type="protein sequence ID" value="MDT9600551.1"/>
    <property type="molecule type" value="Genomic_DNA"/>
</dbReference>
<keyword evidence="4 6" id="KW-1133">Transmembrane helix</keyword>
<keyword evidence="5 6" id="KW-0472">Membrane</keyword>
<evidence type="ECO:0000313" key="9">
    <source>
        <dbReference type="Proteomes" id="UP001259572"/>
    </source>
</evidence>
<gene>
    <name evidence="8" type="ORF">RQX22_16445</name>
</gene>
<feature type="transmembrane region" description="Helical" evidence="6">
    <location>
        <begin position="300"/>
        <end position="318"/>
    </location>
</feature>
<name>A0ABU3QAX0_9SPHN</name>
<accession>A0ABU3QAX0</accession>
<dbReference type="CDD" id="cd17328">
    <property type="entry name" value="MFS_spinster_like"/>
    <property type="match status" value="1"/>
</dbReference>
<evidence type="ECO:0000313" key="8">
    <source>
        <dbReference type="EMBL" id="MDT9600551.1"/>
    </source>
</evidence>
<keyword evidence="2" id="KW-0813">Transport</keyword>
<feature type="transmembrane region" description="Helical" evidence="6">
    <location>
        <begin position="12"/>
        <end position="30"/>
    </location>
</feature>
<feature type="transmembrane region" description="Helical" evidence="6">
    <location>
        <begin position="175"/>
        <end position="195"/>
    </location>
</feature>
<feature type="domain" description="Major facilitator superfamily (MFS) profile" evidence="7">
    <location>
        <begin position="20"/>
        <end position="423"/>
    </location>
</feature>
<feature type="transmembrane region" description="Helical" evidence="6">
    <location>
        <begin position="115"/>
        <end position="133"/>
    </location>
</feature>
<evidence type="ECO:0000256" key="6">
    <source>
        <dbReference type="SAM" id="Phobius"/>
    </source>
</evidence>
<dbReference type="SUPFAM" id="SSF103473">
    <property type="entry name" value="MFS general substrate transporter"/>
    <property type="match status" value="1"/>
</dbReference>
<evidence type="ECO:0000256" key="3">
    <source>
        <dbReference type="ARBA" id="ARBA00022692"/>
    </source>
</evidence>
<sequence length="433" mass="46180">MTIKSHEQDRDAAVGNPIAVLVILLAAYVLNYLDRQIVSILAVPIKAELDLSDTQLGLLGGLAFGLLYTAFGIPIAWLADRRRRSTIIALAVSTWSFFTATCGLAQNFIQLFLCRMGVGIGEAGGVAPSYSLIADYFDQSRRARAFAFFSFGIPLGSALGIFVGGWIAINVDWRMAFLAVGLIGLPIALLVKVLVKDPKRGGSDLADDFARQPSVSFRKSIATLIGMKSFWLISLGTAASAISTYGLLFWIPSYLKRSLDLGMSGVTNFYGCAILLGGVIGTWGGGWLGDRFGGRGPGAYPFIVGLAFLFAAPFYWAALSASGLIFVFASLVCAIALSFAWAGPTLTALLQIVDPSMRTTASACFMFISNLFGLTIGATSIGILSDTLAPLYGEGALRIGMLVGSTFYLVAAMLFLFCARSIRGDWRGQAHLQ</sequence>
<feature type="transmembrane region" description="Helical" evidence="6">
    <location>
        <begin position="56"/>
        <end position="79"/>
    </location>
</feature>
<keyword evidence="9" id="KW-1185">Reference proteome</keyword>
<evidence type="ECO:0000256" key="1">
    <source>
        <dbReference type="ARBA" id="ARBA00004141"/>
    </source>
</evidence>
<dbReference type="Pfam" id="PF07690">
    <property type="entry name" value="MFS_1"/>
    <property type="match status" value="1"/>
</dbReference>
<dbReference type="Proteomes" id="UP001259572">
    <property type="component" value="Unassembled WGS sequence"/>
</dbReference>
<comment type="subcellular location">
    <subcellularLocation>
        <location evidence="1">Membrane</location>
        <topology evidence="1">Multi-pass membrane protein</topology>
    </subcellularLocation>
</comment>
<feature type="transmembrane region" description="Helical" evidence="6">
    <location>
        <begin position="145"/>
        <end position="169"/>
    </location>
</feature>
<reference evidence="8 9" key="1">
    <citation type="submission" date="2023-05" db="EMBL/GenBank/DDBJ databases">
        <authorList>
            <person name="Guo Y."/>
        </authorList>
    </citation>
    <scope>NUCLEOTIDE SEQUENCE [LARGE SCALE GENOMIC DNA]</scope>
    <source>
        <strain evidence="8 9">GR2756</strain>
    </source>
</reference>
<evidence type="ECO:0000256" key="5">
    <source>
        <dbReference type="ARBA" id="ARBA00023136"/>
    </source>
</evidence>
<evidence type="ECO:0000256" key="2">
    <source>
        <dbReference type="ARBA" id="ARBA00022448"/>
    </source>
</evidence>
<feature type="transmembrane region" description="Helical" evidence="6">
    <location>
        <begin position="324"/>
        <end position="350"/>
    </location>
</feature>
<feature type="transmembrane region" description="Helical" evidence="6">
    <location>
        <begin position="362"/>
        <end position="384"/>
    </location>
</feature>
<dbReference type="InterPro" id="IPR044770">
    <property type="entry name" value="MFS_spinster-like"/>
</dbReference>
<keyword evidence="3 6" id="KW-0812">Transmembrane</keyword>
<protein>
    <submittedName>
        <fullName evidence="8">MFS transporter</fullName>
    </submittedName>
</protein>
<feature type="transmembrane region" description="Helical" evidence="6">
    <location>
        <begin position="229"/>
        <end position="248"/>
    </location>
</feature>
<evidence type="ECO:0000256" key="4">
    <source>
        <dbReference type="ARBA" id="ARBA00022989"/>
    </source>
</evidence>
<dbReference type="InterPro" id="IPR020846">
    <property type="entry name" value="MFS_dom"/>
</dbReference>
<dbReference type="InterPro" id="IPR011701">
    <property type="entry name" value="MFS"/>
</dbReference>
<proteinExistence type="predicted"/>
<dbReference type="PANTHER" id="PTHR23505">
    <property type="entry name" value="SPINSTER"/>
    <property type="match status" value="1"/>
</dbReference>
<feature type="transmembrane region" description="Helical" evidence="6">
    <location>
        <begin position="268"/>
        <end position="288"/>
    </location>
</feature>
<dbReference type="RefSeq" id="WP_315727844.1">
    <property type="nucleotide sequence ID" value="NZ_JAVUPU010000009.1"/>
</dbReference>
<organism evidence="8 9">
    <name type="scientific">Sphingosinicella rhizophila</name>
    <dbReference type="NCBI Taxonomy" id="3050082"/>
    <lineage>
        <taxon>Bacteria</taxon>
        <taxon>Pseudomonadati</taxon>
        <taxon>Pseudomonadota</taxon>
        <taxon>Alphaproteobacteria</taxon>
        <taxon>Sphingomonadales</taxon>
        <taxon>Sphingosinicellaceae</taxon>
        <taxon>Sphingosinicella</taxon>
    </lineage>
</organism>
<feature type="transmembrane region" description="Helical" evidence="6">
    <location>
        <begin position="86"/>
        <end position="109"/>
    </location>
</feature>
<comment type="caution">
    <text evidence="8">The sequence shown here is derived from an EMBL/GenBank/DDBJ whole genome shotgun (WGS) entry which is preliminary data.</text>
</comment>
<dbReference type="PANTHER" id="PTHR23505:SF79">
    <property type="entry name" value="PROTEIN SPINSTER"/>
    <property type="match status" value="1"/>
</dbReference>
<feature type="transmembrane region" description="Helical" evidence="6">
    <location>
        <begin position="396"/>
        <end position="419"/>
    </location>
</feature>
<dbReference type="PROSITE" id="PS50850">
    <property type="entry name" value="MFS"/>
    <property type="match status" value="1"/>
</dbReference>
<evidence type="ECO:0000259" key="7">
    <source>
        <dbReference type="PROSITE" id="PS50850"/>
    </source>
</evidence>